<dbReference type="Proteomes" id="UP000289886">
    <property type="component" value="Unassembled WGS sequence"/>
</dbReference>
<reference evidence="2 3" key="1">
    <citation type="submission" date="2019-01" db="EMBL/GenBank/DDBJ databases">
        <title>Draft Genome and Complete Hox-Cluster Characterization of the Sterlet Sturgeon (Acipenser ruthenus).</title>
        <authorList>
            <person name="Wei Q."/>
        </authorList>
    </citation>
    <scope>NUCLEOTIDE SEQUENCE [LARGE SCALE GENOMIC DNA]</scope>
    <source>
        <strain evidence="2">WHYD16114868_AA</strain>
        <tissue evidence="2">Blood</tissue>
    </source>
</reference>
<dbReference type="Gene3D" id="3.10.20.90">
    <property type="entry name" value="Phosphatidylinositol 3-kinase Catalytic Subunit, Chain A, domain 1"/>
    <property type="match status" value="1"/>
</dbReference>
<organism evidence="2 3">
    <name type="scientific">Acipenser ruthenus</name>
    <name type="common">Sterlet sturgeon</name>
    <dbReference type="NCBI Taxonomy" id="7906"/>
    <lineage>
        <taxon>Eukaryota</taxon>
        <taxon>Metazoa</taxon>
        <taxon>Chordata</taxon>
        <taxon>Craniata</taxon>
        <taxon>Vertebrata</taxon>
        <taxon>Euteleostomi</taxon>
        <taxon>Actinopterygii</taxon>
        <taxon>Chondrostei</taxon>
        <taxon>Acipenseriformes</taxon>
        <taxon>Acipenseridae</taxon>
        <taxon>Acipenser</taxon>
    </lineage>
</organism>
<dbReference type="SUPFAM" id="SSF54236">
    <property type="entry name" value="Ubiquitin-like"/>
    <property type="match status" value="1"/>
</dbReference>
<dbReference type="PROSITE" id="PS50053">
    <property type="entry name" value="UBIQUITIN_2"/>
    <property type="match status" value="1"/>
</dbReference>
<evidence type="ECO:0000313" key="2">
    <source>
        <dbReference type="EMBL" id="RXM92811.1"/>
    </source>
</evidence>
<proteinExistence type="predicted"/>
<accession>A0A444UXA3</accession>
<dbReference type="AlphaFoldDB" id="A0A444UXA3"/>
<feature type="domain" description="Ubiquitin-like" evidence="1">
    <location>
        <begin position="14"/>
        <end position="83"/>
    </location>
</feature>
<sequence length="153" mass="17391">MKHIRRVISGTVKYNLTVEIPEEDGTSVSVSVRASDTVRDLRMKLVRKGVTSWKHKFTYKGRQLGENEVFKHTGIRNGAHLVLRKDGSLFIYLFNNNINGFTIPLWALPCLTVLYYPFTIHYETLCYTSTMGNVCKSLPATLILSGCILSYLE</sequence>
<dbReference type="InterPro" id="IPR029071">
    <property type="entry name" value="Ubiquitin-like_domsf"/>
</dbReference>
<dbReference type="InterPro" id="IPR000626">
    <property type="entry name" value="Ubiquitin-like_dom"/>
</dbReference>
<gene>
    <name evidence="2" type="ORF">EOD39_19734</name>
</gene>
<dbReference type="CDD" id="cd17039">
    <property type="entry name" value="Ubl_ubiquitin_like"/>
    <property type="match status" value="1"/>
</dbReference>
<comment type="caution">
    <text evidence="2">The sequence shown here is derived from an EMBL/GenBank/DDBJ whole genome shotgun (WGS) entry which is preliminary data.</text>
</comment>
<name>A0A444UXA3_ACIRT</name>
<dbReference type="Pfam" id="PF00240">
    <property type="entry name" value="ubiquitin"/>
    <property type="match status" value="1"/>
</dbReference>
<evidence type="ECO:0000259" key="1">
    <source>
        <dbReference type="PROSITE" id="PS50053"/>
    </source>
</evidence>
<dbReference type="EMBL" id="SCEB01005621">
    <property type="protein sequence ID" value="RXM92811.1"/>
    <property type="molecule type" value="Genomic_DNA"/>
</dbReference>
<protein>
    <recommendedName>
        <fullName evidence="1">Ubiquitin-like domain-containing protein</fullName>
    </recommendedName>
</protein>
<evidence type="ECO:0000313" key="3">
    <source>
        <dbReference type="Proteomes" id="UP000289886"/>
    </source>
</evidence>
<keyword evidence="3" id="KW-1185">Reference proteome</keyword>